<proteinExistence type="predicted"/>
<dbReference type="EMBL" id="LAZR01023534">
    <property type="protein sequence ID" value="KKL78195.1"/>
    <property type="molecule type" value="Genomic_DNA"/>
</dbReference>
<evidence type="ECO:0000313" key="1">
    <source>
        <dbReference type="EMBL" id="KKL78195.1"/>
    </source>
</evidence>
<protein>
    <submittedName>
        <fullName evidence="1">Uncharacterized protein</fullName>
    </submittedName>
</protein>
<gene>
    <name evidence="1" type="ORF">LCGC14_2027230</name>
</gene>
<reference evidence="1" key="1">
    <citation type="journal article" date="2015" name="Nature">
        <title>Complex archaea that bridge the gap between prokaryotes and eukaryotes.</title>
        <authorList>
            <person name="Spang A."/>
            <person name="Saw J.H."/>
            <person name="Jorgensen S.L."/>
            <person name="Zaremba-Niedzwiedzka K."/>
            <person name="Martijn J."/>
            <person name="Lind A.E."/>
            <person name="van Eijk R."/>
            <person name="Schleper C."/>
            <person name="Guy L."/>
            <person name="Ettema T.J."/>
        </authorList>
    </citation>
    <scope>NUCLEOTIDE SEQUENCE</scope>
</reference>
<comment type="caution">
    <text evidence="1">The sequence shown here is derived from an EMBL/GenBank/DDBJ whole genome shotgun (WGS) entry which is preliminary data.</text>
</comment>
<sequence>MNSHPKGRTTKLALIQRGPGWSAWCHGDKDVLKTPSGLVTRKCEVANA</sequence>
<accession>A0A0F9H963</accession>
<organism evidence="1">
    <name type="scientific">marine sediment metagenome</name>
    <dbReference type="NCBI Taxonomy" id="412755"/>
    <lineage>
        <taxon>unclassified sequences</taxon>
        <taxon>metagenomes</taxon>
        <taxon>ecological metagenomes</taxon>
    </lineage>
</organism>
<name>A0A0F9H963_9ZZZZ</name>
<dbReference type="AlphaFoldDB" id="A0A0F9H963"/>